<dbReference type="InterPro" id="IPR002797">
    <property type="entry name" value="Polysacc_synth"/>
</dbReference>
<evidence type="ECO:0000313" key="8">
    <source>
        <dbReference type="Proteomes" id="UP000187181"/>
    </source>
</evidence>
<reference evidence="8" key="1">
    <citation type="submission" date="2017-01" db="EMBL/GenBank/DDBJ databases">
        <authorList>
            <person name="Varghese N."/>
            <person name="Submissions S."/>
        </authorList>
    </citation>
    <scope>NUCLEOTIDE SEQUENCE [LARGE SCALE GENOMIC DNA]</scope>
    <source>
        <strain evidence="8">LP100</strain>
    </source>
</reference>
<proteinExistence type="predicted"/>
<evidence type="ECO:0000256" key="3">
    <source>
        <dbReference type="ARBA" id="ARBA00022692"/>
    </source>
</evidence>
<dbReference type="OrthoDB" id="9814608at2"/>
<evidence type="ECO:0000256" key="5">
    <source>
        <dbReference type="ARBA" id="ARBA00023136"/>
    </source>
</evidence>
<dbReference type="Proteomes" id="UP000187181">
    <property type="component" value="Unassembled WGS sequence"/>
</dbReference>
<keyword evidence="2" id="KW-1003">Cell membrane</keyword>
<evidence type="ECO:0000313" key="7">
    <source>
        <dbReference type="EMBL" id="SIT94216.1"/>
    </source>
</evidence>
<feature type="transmembrane region" description="Helical" evidence="6">
    <location>
        <begin position="273"/>
        <end position="296"/>
    </location>
</feature>
<sequence>MSIAKKLVGQTAAYGLSSIVGRALNYLLVPIHTYVFHAEAFGVVSLLYAFVAFFNIVYTYGMETAFFRFANKPENEPKEVYNRVLSTIILTSTVFTGILLLFSQPIADYVGIPEHKEYVVWLDIVLAIDAIVAIPFAWLRHQNKAIKFASIKLLNIFITVGANTFIFLLMRQIAEGEYLQSLQPLASRLYNPDFGIGYIFLINLVANAALIPMLWKEFSIFRFRLDFEHLKPMLAYAWPLLFMGLAGMVNEVIDRIMLERFLPEGFYPNRSNFAAVGIYSACYKLAIFMTLAIQAFRYAAEPFFFSQAQEKDSPQAFALVMKWFVIACAFIFLFVSINADLFADLFLRRPEYHEGLIVVPILLLANLFLGIYYNLTVWFKLTDKTHFGTYISFGGAAVTIGFNLLLIPILGYMGSAIATLICYVGMALATYLLGNVHYPIPYPVKTILGYIALATVLVLVAYLIPVENFWLRHAYHLALCGVFLAVIWFRERSYFLTKK</sequence>
<feature type="transmembrane region" description="Helical" evidence="6">
    <location>
        <begin position="151"/>
        <end position="174"/>
    </location>
</feature>
<protein>
    <submittedName>
        <fullName evidence="7">Membrane protein involved in the export of O-antigen and teichoic acid</fullName>
    </submittedName>
</protein>
<evidence type="ECO:0000256" key="1">
    <source>
        <dbReference type="ARBA" id="ARBA00004651"/>
    </source>
</evidence>
<gene>
    <name evidence="7" type="ORF">SAMN05444128_3438</name>
</gene>
<keyword evidence="3 6" id="KW-0812">Transmembrane</keyword>
<evidence type="ECO:0000256" key="4">
    <source>
        <dbReference type="ARBA" id="ARBA00022989"/>
    </source>
</evidence>
<feature type="transmembrane region" description="Helical" evidence="6">
    <location>
        <begin position="416"/>
        <end position="434"/>
    </location>
</feature>
<dbReference type="AlphaFoldDB" id="A0A1R3XQN2"/>
<feature type="transmembrane region" description="Helical" evidence="6">
    <location>
        <begin position="316"/>
        <end position="337"/>
    </location>
</feature>
<keyword evidence="5 6" id="KW-0472">Membrane</keyword>
<dbReference type="EMBL" id="FTPP01000004">
    <property type="protein sequence ID" value="SIT94216.1"/>
    <property type="molecule type" value="Genomic_DNA"/>
</dbReference>
<accession>A0A1R3XQN2</accession>
<feature type="transmembrane region" description="Helical" evidence="6">
    <location>
        <begin position="470"/>
        <end position="489"/>
    </location>
</feature>
<feature type="transmembrane region" description="Helical" evidence="6">
    <location>
        <begin position="40"/>
        <end position="60"/>
    </location>
</feature>
<dbReference type="InterPro" id="IPR050833">
    <property type="entry name" value="Poly_Biosynth_Transport"/>
</dbReference>
<keyword evidence="8" id="KW-1185">Reference proteome</keyword>
<dbReference type="PANTHER" id="PTHR30250:SF11">
    <property type="entry name" value="O-ANTIGEN TRANSPORTER-RELATED"/>
    <property type="match status" value="1"/>
</dbReference>
<feature type="transmembrane region" description="Helical" evidence="6">
    <location>
        <begin position="194"/>
        <end position="215"/>
    </location>
</feature>
<dbReference type="GO" id="GO:0005886">
    <property type="term" value="C:plasma membrane"/>
    <property type="evidence" value="ECO:0007669"/>
    <property type="project" value="UniProtKB-SubCell"/>
</dbReference>
<dbReference type="PANTHER" id="PTHR30250">
    <property type="entry name" value="PST FAMILY PREDICTED COLANIC ACID TRANSPORTER"/>
    <property type="match status" value="1"/>
</dbReference>
<dbReference type="RefSeq" id="WP_076671412.1">
    <property type="nucleotide sequence ID" value="NZ_FTPP01000004.1"/>
</dbReference>
<organism evidence="7 8">
    <name type="scientific">Pontibacter indicus</name>
    <dbReference type="NCBI Taxonomy" id="1317125"/>
    <lineage>
        <taxon>Bacteria</taxon>
        <taxon>Pseudomonadati</taxon>
        <taxon>Bacteroidota</taxon>
        <taxon>Cytophagia</taxon>
        <taxon>Cytophagales</taxon>
        <taxon>Hymenobacteraceae</taxon>
        <taxon>Pontibacter</taxon>
    </lineage>
</organism>
<feature type="transmembrane region" description="Helical" evidence="6">
    <location>
        <begin position="387"/>
        <end position="410"/>
    </location>
</feature>
<keyword evidence="4 6" id="KW-1133">Transmembrane helix</keyword>
<evidence type="ECO:0000256" key="2">
    <source>
        <dbReference type="ARBA" id="ARBA00022475"/>
    </source>
</evidence>
<dbReference type="STRING" id="1317125.SAMN05444128_3438"/>
<feature type="transmembrane region" description="Helical" evidence="6">
    <location>
        <begin position="12"/>
        <end position="34"/>
    </location>
</feature>
<feature type="transmembrane region" description="Helical" evidence="6">
    <location>
        <begin position="235"/>
        <end position="253"/>
    </location>
</feature>
<comment type="subcellular location">
    <subcellularLocation>
        <location evidence="1">Cell membrane</location>
        <topology evidence="1">Multi-pass membrane protein</topology>
    </subcellularLocation>
</comment>
<dbReference type="Pfam" id="PF01943">
    <property type="entry name" value="Polysacc_synt"/>
    <property type="match status" value="1"/>
</dbReference>
<feature type="transmembrane region" description="Helical" evidence="6">
    <location>
        <begin position="446"/>
        <end position="464"/>
    </location>
</feature>
<feature type="transmembrane region" description="Helical" evidence="6">
    <location>
        <begin position="357"/>
        <end position="375"/>
    </location>
</feature>
<name>A0A1R3XQN2_9BACT</name>
<feature type="transmembrane region" description="Helical" evidence="6">
    <location>
        <begin position="118"/>
        <end position="139"/>
    </location>
</feature>
<feature type="transmembrane region" description="Helical" evidence="6">
    <location>
        <begin position="80"/>
        <end position="106"/>
    </location>
</feature>
<evidence type="ECO:0000256" key="6">
    <source>
        <dbReference type="SAM" id="Phobius"/>
    </source>
</evidence>